<proteinExistence type="predicted"/>
<dbReference type="AlphaFoldDB" id="A0A077LY57"/>
<sequence length="90" mass="8740">MSRPTSVDLSVPVDVMPEPGLLRPAIEAALAGRAWAPGPEASVAEAVRAAVAAALTPPVHPGSYAGSPDSPHTAGIPVGQAIPVAGGDGS</sequence>
<name>A0A077LY57_9MICO</name>
<evidence type="ECO:0000313" key="2">
    <source>
        <dbReference type="EMBL" id="CCH78843.1"/>
    </source>
</evidence>
<dbReference type="Proteomes" id="UP000035721">
    <property type="component" value="Unassembled WGS sequence"/>
</dbReference>
<reference evidence="2 3" key="1">
    <citation type="journal article" date="2013" name="ISME J.">
        <title>A metabolic model for members of the genus Tetrasphaera involved in enhanced biological phosphorus removal.</title>
        <authorList>
            <person name="Kristiansen R."/>
            <person name="Nguyen H.T.T."/>
            <person name="Saunders A.M."/>
            <person name="Nielsen J.L."/>
            <person name="Wimmer R."/>
            <person name="Le V.Q."/>
            <person name="McIlroy S.J."/>
            <person name="Petrovski S."/>
            <person name="Seviour R.J."/>
            <person name="Calteau A."/>
            <person name="Nielsen K.L."/>
            <person name="Nielsen P.H."/>
        </authorList>
    </citation>
    <scope>NUCLEOTIDE SEQUENCE [LARGE SCALE GENOMIC DNA]</scope>
    <source>
        <strain evidence="2 3">T1-X7</strain>
    </source>
</reference>
<keyword evidence="3" id="KW-1185">Reference proteome</keyword>
<accession>A0A077LY57</accession>
<dbReference type="EMBL" id="CAJB01000284">
    <property type="protein sequence ID" value="CCH78843.1"/>
    <property type="molecule type" value="Genomic_DNA"/>
</dbReference>
<gene>
    <name evidence="2" type="ORF">BN12_3540002</name>
</gene>
<evidence type="ECO:0000313" key="3">
    <source>
        <dbReference type="Proteomes" id="UP000035721"/>
    </source>
</evidence>
<evidence type="ECO:0000256" key="1">
    <source>
        <dbReference type="SAM" id="MobiDB-lite"/>
    </source>
</evidence>
<comment type="caution">
    <text evidence="2">The sequence shown here is derived from an EMBL/GenBank/DDBJ whole genome shotgun (WGS) entry which is preliminary data.</text>
</comment>
<protein>
    <submittedName>
        <fullName evidence="2">Uncharacterized protein</fullName>
    </submittedName>
</protein>
<feature type="region of interest" description="Disordered" evidence="1">
    <location>
        <begin position="62"/>
        <end position="90"/>
    </location>
</feature>
<dbReference type="RefSeq" id="WP_048555616.1">
    <property type="nucleotide sequence ID" value="NZ_HF570958.1"/>
</dbReference>
<organism evidence="2 3">
    <name type="scientific">Nostocoides japonicum T1-X7</name>
    <dbReference type="NCBI Taxonomy" id="1194083"/>
    <lineage>
        <taxon>Bacteria</taxon>
        <taxon>Bacillati</taxon>
        <taxon>Actinomycetota</taxon>
        <taxon>Actinomycetes</taxon>
        <taxon>Micrococcales</taxon>
        <taxon>Intrasporangiaceae</taxon>
        <taxon>Nostocoides</taxon>
    </lineage>
</organism>